<keyword evidence="10" id="KW-1185">Reference proteome</keyword>
<evidence type="ECO:0000256" key="8">
    <source>
        <dbReference type="SAM" id="MobiDB-lite"/>
    </source>
</evidence>
<proteinExistence type="inferred from homology"/>
<feature type="domain" description="Pre-mRNA-splicing factor SLU7" evidence="9">
    <location>
        <begin position="138"/>
        <end position="371"/>
    </location>
</feature>
<evidence type="ECO:0000256" key="5">
    <source>
        <dbReference type="ARBA" id="ARBA00023187"/>
    </source>
</evidence>
<dbReference type="InterPro" id="IPR021715">
    <property type="entry name" value="Slu7_dom"/>
</dbReference>
<evidence type="ECO:0000256" key="4">
    <source>
        <dbReference type="ARBA" id="ARBA00022728"/>
    </source>
</evidence>
<keyword evidence="3 7" id="KW-0507">mRNA processing</keyword>
<dbReference type="InterPro" id="IPR039974">
    <property type="entry name" value="Splicing_factor_SLU7"/>
</dbReference>
<evidence type="ECO:0000256" key="6">
    <source>
        <dbReference type="ARBA" id="ARBA00023242"/>
    </source>
</evidence>
<keyword evidence="4 7" id="KW-0747">Spliceosome</keyword>
<sequence>MATASVGFKSREDRRKQNELEEARKAGLAPPEVDKDGKVINPHTPQFLSKVPWYTKSNSENPSLEHQKNWKTETVSTKTYYQRCAKIDQAEKYCKGACQSCGAMTHDVKTCMDRPRKVGAKYTDKNIAPDEKIESIILDYDGKRDRWNGYDPSNYRFVMDLFDAKEAARKKYLKEQHLKKLEEKNNNDATSDREEEDDDLRVDEVKLDKDFAKVTKRVRTTDGGSTGTVRNLRIREDTAKYLVNLDVNSAYYDPKSRSMREDPLPDADPNDNFCLGDNQYRKSGQTLEFKQLNTYSCEAFEKGQDMHMQAAPSQAELVYKRVKVAKENQKSQRKDAIMAKYGNAAATKDDIPMELLLGQSERQVEYDRAGRRLIKRVH</sequence>
<comment type="similarity">
    <text evidence="2 7">Belongs to the SLU7 family.</text>
</comment>
<reference evidence="10" key="1">
    <citation type="journal article" date="2014" name="Nat. Commun.">
        <title>The emerging biofuel crop Camelina sativa retains a highly undifferentiated hexaploid genome structure.</title>
        <authorList>
            <person name="Kagale S."/>
            <person name="Koh C."/>
            <person name="Nixon J."/>
            <person name="Bollina V."/>
            <person name="Clarke W.E."/>
            <person name="Tuteja R."/>
            <person name="Spillane C."/>
            <person name="Robinson S.J."/>
            <person name="Links M.G."/>
            <person name="Clarke C."/>
            <person name="Higgins E.E."/>
            <person name="Huebert T."/>
            <person name="Sharpe A.G."/>
            <person name="Parkin I.A."/>
        </authorList>
    </citation>
    <scope>NUCLEOTIDE SEQUENCE [LARGE SCALE GENOMIC DNA]</scope>
    <source>
        <strain evidence="10">cv. DH55</strain>
    </source>
</reference>
<evidence type="ECO:0000256" key="7">
    <source>
        <dbReference type="RuleBase" id="RU367071"/>
    </source>
</evidence>
<comment type="function">
    <text evidence="7">Involved in pre-mRNA splicing.</text>
</comment>
<gene>
    <name evidence="11" type="primary">LOC104783426</name>
</gene>
<evidence type="ECO:0000256" key="2">
    <source>
        <dbReference type="ARBA" id="ARBA00007203"/>
    </source>
</evidence>
<keyword evidence="6 7" id="KW-0539">Nucleus</keyword>
<accession>A0ABM0YWH4</accession>
<reference evidence="11" key="2">
    <citation type="submission" date="2025-08" db="UniProtKB">
        <authorList>
            <consortium name="RefSeq"/>
        </authorList>
    </citation>
    <scope>IDENTIFICATION</scope>
    <source>
        <tissue evidence="11">Leaf</tissue>
    </source>
</reference>
<evidence type="ECO:0000256" key="1">
    <source>
        <dbReference type="ARBA" id="ARBA00004123"/>
    </source>
</evidence>
<dbReference type="PANTHER" id="PTHR12942:SF2">
    <property type="entry name" value="PRE-MRNA-SPLICING FACTOR SLU7"/>
    <property type="match status" value="1"/>
</dbReference>
<dbReference type="GeneID" id="104783426"/>
<dbReference type="Proteomes" id="UP000694864">
    <property type="component" value="Chromosome 4"/>
</dbReference>
<dbReference type="Pfam" id="PF11708">
    <property type="entry name" value="Slu7"/>
    <property type="match status" value="1"/>
</dbReference>
<evidence type="ECO:0000313" key="10">
    <source>
        <dbReference type="Proteomes" id="UP000694864"/>
    </source>
</evidence>
<comment type="subunit">
    <text evidence="7">Associated with the spliceosome.</text>
</comment>
<evidence type="ECO:0000256" key="3">
    <source>
        <dbReference type="ARBA" id="ARBA00022664"/>
    </source>
</evidence>
<evidence type="ECO:0000259" key="9">
    <source>
        <dbReference type="Pfam" id="PF11708"/>
    </source>
</evidence>
<dbReference type="PANTHER" id="PTHR12942">
    <property type="entry name" value="STEP II SPLICING FACTOR SLU7"/>
    <property type="match status" value="1"/>
</dbReference>
<keyword evidence="5 7" id="KW-0508">mRNA splicing</keyword>
<name>A0ABM0YWH4_CAMSA</name>
<protein>
    <recommendedName>
        <fullName evidence="7">Pre-mRNA-splicing factor SLU7</fullName>
    </recommendedName>
</protein>
<evidence type="ECO:0000313" key="11">
    <source>
        <dbReference type="RefSeq" id="XP_010506888.1"/>
    </source>
</evidence>
<comment type="subcellular location">
    <subcellularLocation>
        <location evidence="1 7">Nucleus</location>
    </subcellularLocation>
</comment>
<feature type="region of interest" description="Disordered" evidence="8">
    <location>
        <begin position="1"/>
        <end position="45"/>
    </location>
</feature>
<feature type="compositionally biased region" description="Basic and acidic residues" evidence="8">
    <location>
        <begin position="9"/>
        <end position="25"/>
    </location>
</feature>
<organism evidence="10 11">
    <name type="scientific">Camelina sativa</name>
    <name type="common">False flax</name>
    <name type="synonym">Myagrum sativum</name>
    <dbReference type="NCBI Taxonomy" id="90675"/>
    <lineage>
        <taxon>Eukaryota</taxon>
        <taxon>Viridiplantae</taxon>
        <taxon>Streptophyta</taxon>
        <taxon>Embryophyta</taxon>
        <taxon>Tracheophyta</taxon>
        <taxon>Spermatophyta</taxon>
        <taxon>Magnoliopsida</taxon>
        <taxon>eudicotyledons</taxon>
        <taxon>Gunneridae</taxon>
        <taxon>Pentapetalae</taxon>
        <taxon>rosids</taxon>
        <taxon>malvids</taxon>
        <taxon>Brassicales</taxon>
        <taxon>Brassicaceae</taxon>
        <taxon>Camelineae</taxon>
        <taxon>Camelina</taxon>
    </lineage>
</organism>
<dbReference type="RefSeq" id="XP_010506888.1">
    <property type="nucleotide sequence ID" value="XM_010508586.2"/>
</dbReference>